<name>A0A5J4ZRW5_9ASTE</name>
<evidence type="ECO:0000256" key="1">
    <source>
        <dbReference type="SAM" id="MobiDB-lite"/>
    </source>
</evidence>
<evidence type="ECO:0000313" key="3">
    <source>
        <dbReference type="Proteomes" id="UP000325577"/>
    </source>
</evidence>
<gene>
    <name evidence="2" type="ORF">F0562_014752</name>
</gene>
<keyword evidence="3" id="KW-1185">Reference proteome</keyword>
<feature type="region of interest" description="Disordered" evidence="1">
    <location>
        <begin position="1"/>
        <end position="24"/>
    </location>
</feature>
<evidence type="ECO:0000313" key="2">
    <source>
        <dbReference type="EMBL" id="KAA8520496.1"/>
    </source>
</evidence>
<proteinExistence type="predicted"/>
<dbReference type="EMBL" id="CM018049">
    <property type="protein sequence ID" value="KAA8520496.1"/>
    <property type="molecule type" value="Genomic_DNA"/>
</dbReference>
<organism evidence="2 3">
    <name type="scientific">Nyssa sinensis</name>
    <dbReference type="NCBI Taxonomy" id="561372"/>
    <lineage>
        <taxon>Eukaryota</taxon>
        <taxon>Viridiplantae</taxon>
        <taxon>Streptophyta</taxon>
        <taxon>Embryophyta</taxon>
        <taxon>Tracheophyta</taxon>
        <taxon>Spermatophyta</taxon>
        <taxon>Magnoliopsida</taxon>
        <taxon>eudicotyledons</taxon>
        <taxon>Gunneridae</taxon>
        <taxon>Pentapetalae</taxon>
        <taxon>asterids</taxon>
        <taxon>Cornales</taxon>
        <taxon>Nyssaceae</taxon>
        <taxon>Nyssa</taxon>
    </lineage>
</organism>
<protein>
    <submittedName>
        <fullName evidence="2">Uncharacterized protein</fullName>
    </submittedName>
</protein>
<dbReference type="Proteomes" id="UP000325577">
    <property type="component" value="Linkage Group LG6"/>
</dbReference>
<accession>A0A5J4ZRW5</accession>
<sequence>MEQNKQSQLRHRARNGAYRESKAHAELQKKTTSRLWMRGDDDGGGVVMVAELLWQRARRSAERCDGRRIWWSRGRPELMEVRWRERGATGFDGSDGAARVWGRRLLWWGWLLVVTAGCLGLGRRVGDDDDGAVRWCWGDWCGTLVVGDDGAVAMAVRGRGGDVDVGDGCDGDDGGAGWCCCGWGGGRGGDVDVGDGCGGGSDGELWREREMRLVVRWG</sequence>
<dbReference type="AlphaFoldDB" id="A0A5J4ZRW5"/>
<reference evidence="2 3" key="1">
    <citation type="submission" date="2019-09" db="EMBL/GenBank/DDBJ databases">
        <title>A chromosome-level genome assembly of the Chinese tupelo Nyssa sinensis.</title>
        <authorList>
            <person name="Yang X."/>
            <person name="Kang M."/>
            <person name="Yang Y."/>
            <person name="Xiong H."/>
            <person name="Wang M."/>
            <person name="Zhang Z."/>
            <person name="Wang Z."/>
            <person name="Wu H."/>
            <person name="Ma T."/>
            <person name="Liu J."/>
            <person name="Xi Z."/>
        </authorList>
    </citation>
    <scope>NUCLEOTIDE SEQUENCE [LARGE SCALE GENOMIC DNA]</scope>
    <source>
        <strain evidence="2">J267</strain>
        <tissue evidence="2">Leaf</tissue>
    </source>
</reference>